<protein>
    <recommendedName>
        <fullName evidence="10">NodB homology domain-containing protein</fullName>
    </recommendedName>
</protein>
<dbReference type="VEuPathDB" id="FungiDB:VP01_666g8"/>
<dbReference type="GO" id="GO:0016810">
    <property type="term" value="F:hydrolase activity, acting on carbon-nitrogen (but not peptide) bonds"/>
    <property type="evidence" value="ECO:0007669"/>
    <property type="project" value="InterPro"/>
</dbReference>
<proteinExistence type="predicted"/>
<keyword evidence="4" id="KW-0479">Metal-binding</keyword>
<dbReference type="PANTHER" id="PTHR46471:SF2">
    <property type="entry name" value="CHITIN DEACETYLASE-RELATED"/>
    <property type="match status" value="1"/>
</dbReference>
<evidence type="ECO:0000256" key="8">
    <source>
        <dbReference type="ARBA" id="ARBA00023288"/>
    </source>
</evidence>
<feature type="signal peptide" evidence="9">
    <location>
        <begin position="1"/>
        <end position="26"/>
    </location>
</feature>
<dbReference type="GO" id="GO:0005886">
    <property type="term" value="C:plasma membrane"/>
    <property type="evidence" value="ECO:0007669"/>
    <property type="project" value="UniProtKB-SubCell"/>
</dbReference>
<sequence length="342" mass="39114">MLKLGTVNNPWWILLSLALFPSMVFGEVVTLPSSSQNQHTVAPNLDTTHHERAQATNHSRAVGSQAIHAGSGLKVYNSCRLHKSFSLTFDDGPTEFSAKLDRTLENANLRGTFFINGNNYDCIYDRSQVLIERFKKGHLIGQVFHPTLWRCVTHLMILTHLKHRSHTWSHVHLTQGTYQQISHQIELIEKAMIKILGVKPLYFRPPYGMFVCLGEYNDDVIKVLKERGYKGLILWSEDSQDSLESPPSPSEIISHYQTYPEKTIVLSHETHKFMIDEVKNLHPLYQLLFQNLRLRVLSCCRYVADCLELGSTPSDWYEIVKMPGSRDESWTCDGTPAPGMFE</sequence>
<organism evidence="11 12">
    <name type="scientific">Puccinia sorghi</name>
    <dbReference type="NCBI Taxonomy" id="27349"/>
    <lineage>
        <taxon>Eukaryota</taxon>
        <taxon>Fungi</taxon>
        <taxon>Dikarya</taxon>
        <taxon>Basidiomycota</taxon>
        <taxon>Pucciniomycotina</taxon>
        <taxon>Pucciniomycetes</taxon>
        <taxon>Pucciniales</taxon>
        <taxon>Pucciniaceae</taxon>
        <taxon>Puccinia</taxon>
    </lineage>
</organism>
<keyword evidence="6" id="KW-0378">Hydrolase</keyword>
<dbReference type="GO" id="GO:0046872">
    <property type="term" value="F:metal ion binding"/>
    <property type="evidence" value="ECO:0007669"/>
    <property type="project" value="UniProtKB-KW"/>
</dbReference>
<dbReference type="PANTHER" id="PTHR46471">
    <property type="entry name" value="CHITIN DEACETYLASE"/>
    <property type="match status" value="1"/>
</dbReference>
<evidence type="ECO:0000256" key="9">
    <source>
        <dbReference type="SAM" id="SignalP"/>
    </source>
</evidence>
<dbReference type="Proteomes" id="UP000037035">
    <property type="component" value="Unassembled WGS sequence"/>
</dbReference>
<dbReference type="GO" id="GO:0098552">
    <property type="term" value="C:side of membrane"/>
    <property type="evidence" value="ECO:0007669"/>
    <property type="project" value="UniProtKB-KW"/>
</dbReference>
<evidence type="ECO:0000256" key="6">
    <source>
        <dbReference type="ARBA" id="ARBA00022801"/>
    </source>
</evidence>
<keyword evidence="8" id="KW-0449">Lipoprotein</keyword>
<evidence type="ECO:0000313" key="12">
    <source>
        <dbReference type="Proteomes" id="UP000037035"/>
    </source>
</evidence>
<keyword evidence="3" id="KW-0325">Glycoprotein</keyword>
<evidence type="ECO:0000259" key="10">
    <source>
        <dbReference type="PROSITE" id="PS51677"/>
    </source>
</evidence>
<dbReference type="Pfam" id="PF01522">
    <property type="entry name" value="Polysacc_deac_1"/>
    <property type="match status" value="1"/>
</dbReference>
<evidence type="ECO:0000256" key="5">
    <source>
        <dbReference type="ARBA" id="ARBA00022729"/>
    </source>
</evidence>
<reference evidence="11 12" key="1">
    <citation type="submission" date="2015-08" db="EMBL/GenBank/DDBJ databases">
        <title>Next Generation Sequencing and Analysis of the Genome of Puccinia sorghi L Schw, the Causal Agent of Maize Common Rust.</title>
        <authorList>
            <person name="Rochi L."/>
            <person name="Burguener G."/>
            <person name="Darino M."/>
            <person name="Turjanski A."/>
            <person name="Kreff E."/>
            <person name="Dieguez M.J."/>
            <person name="Sacco F."/>
        </authorList>
    </citation>
    <scope>NUCLEOTIDE SEQUENCE [LARGE SCALE GENOMIC DNA]</scope>
    <source>
        <strain evidence="11 12">RO10H11247</strain>
    </source>
</reference>
<dbReference type="AlphaFoldDB" id="A0A0L6UEW6"/>
<comment type="subcellular location">
    <subcellularLocation>
        <location evidence="2">Cell membrane</location>
        <topology evidence="2">Lipid-anchor</topology>
        <topology evidence="2">GPI-anchor</topology>
    </subcellularLocation>
</comment>
<dbReference type="PROSITE" id="PS51677">
    <property type="entry name" value="NODB"/>
    <property type="match status" value="1"/>
</dbReference>
<accession>A0A0L6UEW6</accession>
<dbReference type="STRING" id="27349.A0A0L6UEW6"/>
<gene>
    <name evidence="11" type="ORF">VP01_666g8</name>
</gene>
<dbReference type="OrthoDB" id="2125469at2759"/>
<dbReference type="SUPFAM" id="SSF88713">
    <property type="entry name" value="Glycoside hydrolase/deacetylase"/>
    <property type="match status" value="1"/>
</dbReference>
<dbReference type="InterPro" id="IPR011330">
    <property type="entry name" value="Glyco_hydro/deAcase_b/a-brl"/>
</dbReference>
<evidence type="ECO:0000256" key="7">
    <source>
        <dbReference type="ARBA" id="ARBA00023277"/>
    </source>
</evidence>
<evidence type="ECO:0000256" key="1">
    <source>
        <dbReference type="ARBA" id="ARBA00001941"/>
    </source>
</evidence>
<evidence type="ECO:0000256" key="4">
    <source>
        <dbReference type="ARBA" id="ARBA00022723"/>
    </source>
</evidence>
<dbReference type="Gene3D" id="3.20.20.370">
    <property type="entry name" value="Glycoside hydrolase/deacetylase"/>
    <property type="match status" value="1"/>
</dbReference>
<keyword evidence="3" id="KW-0336">GPI-anchor</keyword>
<comment type="cofactor">
    <cofactor evidence="1">
        <name>Co(2+)</name>
        <dbReference type="ChEBI" id="CHEBI:48828"/>
    </cofactor>
</comment>
<dbReference type="EMBL" id="LAVV01012017">
    <property type="protein sequence ID" value="KNZ47113.1"/>
    <property type="molecule type" value="Genomic_DNA"/>
</dbReference>
<dbReference type="GO" id="GO:0005975">
    <property type="term" value="P:carbohydrate metabolic process"/>
    <property type="evidence" value="ECO:0007669"/>
    <property type="project" value="InterPro"/>
</dbReference>
<evidence type="ECO:0000256" key="3">
    <source>
        <dbReference type="ARBA" id="ARBA00022622"/>
    </source>
</evidence>
<feature type="domain" description="NodB homology" evidence="10">
    <location>
        <begin position="83"/>
        <end position="297"/>
    </location>
</feature>
<keyword evidence="5 9" id="KW-0732">Signal</keyword>
<name>A0A0L6UEW6_9BASI</name>
<keyword evidence="7" id="KW-0119">Carbohydrate metabolism</keyword>
<evidence type="ECO:0000256" key="2">
    <source>
        <dbReference type="ARBA" id="ARBA00004609"/>
    </source>
</evidence>
<comment type="caution">
    <text evidence="11">The sequence shown here is derived from an EMBL/GenBank/DDBJ whole genome shotgun (WGS) entry which is preliminary data.</text>
</comment>
<evidence type="ECO:0000313" key="11">
    <source>
        <dbReference type="EMBL" id="KNZ47113.1"/>
    </source>
</evidence>
<feature type="chain" id="PRO_5005567822" description="NodB homology domain-containing protein" evidence="9">
    <location>
        <begin position="27"/>
        <end position="342"/>
    </location>
</feature>
<keyword evidence="12" id="KW-1185">Reference proteome</keyword>
<dbReference type="InterPro" id="IPR002509">
    <property type="entry name" value="NODB_dom"/>
</dbReference>
<keyword evidence="3" id="KW-0472">Membrane</keyword>